<dbReference type="Gene3D" id="2.70.40.10">
    <property type="match status" value="1"/>
</dbReference>
<comment type="caution">
    <text evidence="3">The sequence shown here is derived from an EMBL/GenBank/DDBJ whole genome shotgun (WGS) entry which is preliminary data.</text>
</comment>
<sequence length="194" mass="21480">MTNKHMILGIKKLHELVKEIKLVENLCEREMNSPEGAGFDLRLGEIYELDGPSTGSEQAGFLGVEERDTPKIKLVGAHDSAKPETENFFIFKPGKYYLIKTMEKVNLPTILSGIIFPRTTMFRSGLGLFNGIVQPGYCGELTFGICNLGQSDIKISFGARVVHITFHEVLGAGNEYRGQWQGGRVATEGKETQV</sequence>
<accession>A0A0G0XV24</accession>
<dbReference type="GO" id="GO:0006229">
    <property type="term" value="P:dUTP biosynthetic process"/>
    <property type="evidence" value="ECO:0007669"/>
    <property type="project" value="InterPro"/>
</dbReference>
<dbReference type="SUPFAM" id="SSF51283">
    <property type="entry name" value="dUTPase-like"/>
    <property type="match status" value="1"/>
</dbReference>
<dbReference type="CDD" id="cd07557">
    <property type="entry name" value="trimeric_dUTPase"/>
    <property type="match status" value="1"/>
</dbReference>
<dbReference type="Proteomes" id="UP000034190">
    <property type="component" value="Unassembled WGS sequence"/>
</dbReference>
<evidence type="ECO:0000256" key="2">
    <source>
        <dbReference type="ARBA" id="ARBA00023080"/>
    </source>
</evidence>
<evidence type="ECO:0000313" key="3">
    <source>
        <dbReference type="EMBL" id="KKR91752.1"/>
    </source>
</evidence>
<dbReference type="PANTHER" id="PTHR42680:SF3">
    <property type="entry name" value="DCTP DEAMINASE"/>
    <property type="match status" value="1"/>
</dbReference>
<proteinExistence type="predicted"/>
<keyword evidence="2" id="KW-0546">Nucleotide metabolism</keyword>
<evidence type="ECO:0000313" key="4">
    <source>
        <dbReference type="Proteomes" id="UP000034190"/>
    </source>
</evidence>
<dbReference type="InterPro" id="IPR033704">
    <property type="entry name" value="dUTPase_trimeric"/>
</dbReference>
<name>A0A0G0XV24_9BACT</name>
<protein>
    <submittedName>
        <fullName evidence="3">Deoxycytidine deaminase</fullName>
    </submittedName>
</protein>
<reference evidence="3 4" key="1">
    <citation type="journal article" date="2015" name="Nature">
        <title>rRNA introns, odd ribosomes, and small enigmatic genomes across a large radiation of phyla.</title>
        <authorList>
            <person name="Brown C.T."/>
            <person name="Hug L.A."/>
            <person name="Thomas B.C."/>
            <person name="Sharon I."/>
            <person name="Castelle C.J."/>
            <person name="Singh A."/>
            <person name="Wilkins M.J."/>
            <person name="Williams K.H."/>
            <person name="Banfield J.F."/>
        </authorList>
    </citation>
    <scope>NUCLEOTIDE SEQUENCE [LARGE SCALE GENOMIC DNA]</scope>
</reference>
<organism evidence="3 4">
    <name type="scientific">Candidatus Falkowbacteria bacterium GW2011_GWA2_41_14</name>
    <dbReference type="NCBI Taxonomy" id="1618635"/>
    <lineage>
        <taxon>Bacteria</taxon>
        <taxon>Candidatus Falkowiibacteriota</taxon>
    </lineage>
</organism>
<evidence type="ECO:0000256" key="1">
    <source>
        <dbReference type="ARBA" id="ARBA00022801"/>
    </source>
</evidence>
<dbReference type="InterPro" id="IPR011962">
    <property type="entry name" value="dCTP_deaminase"/>
</dbReference>
<dbReference type="InterPro" id="IPR036157">
    <property type="entry name" value="dUTPase-like_sf"/>
</dbReference>
<dbReference type="EMBL" id="LCAP01000002">
    <property type="protein sequence ID" value="KKR91752.1"/>
    <property type="molecule type" value="Genomic_DNA"/>
</dbReference>
<dbReference type="Pfam" id="PF22769">
    <property type="entry name" value="DCD"/>
    <property type="match status" value="1"/>
</dbReference>
<gene>
    <name evidence="3" type="ORF">UU43_C0002G0061</name>
</gene>
<keyword evidence="1" id="KW-0378">Hydrolase</keyword>
<dbReference type="AlphaFoldDB" id="A0A0G0XV24"/>
<dbReference type="PANTHER" id="PTHR42680">
    <property type="entry name" value="DCTP DEAMINASE"/>
    <property type="match status" value="1"/>
</dbReference>
<dbReference type="GO" id="GO:0008829">
    <property type="term" value="F:dCTP deaminase activity"/>
    <property type="evidence" value="ECO:0007669"/>
    <property type="project" value="InterPro"/>
</dbReference>